<evidence type="ECO:0000313" key="3">
    <source>
        <dbReference type="Proteomes" id="UP000315783"/>
    </source>
</evidence>
<comment type="caution">
    <text evidence="2">The sequence shown here is derived from an EMBL/GenBank/DDBJ whole genome shotgun (WGS) entry which is preliminary data.</text>
</comment>
<sequence length="73" mass="7450">MVLTPYSAGDSDDSEDQRKQASRQAWVPPATLVAGTGHASKSGTEVTGQLLNGCGTVALCKVGQRGTEDGTEG</sequence>
<reference evidence="2 3" key="1">
    <citation type="journal article" date="2019" name="Appl. Microbiol. Biotechnol.">
        <title>Genome sequence of Isaria javanica and comparative genome analysis insights into family S53 peptidase evolution in fungal entomopathogens.</title>
        <authorList>
            <person name="Lin R."/>
            <person name="Zhang X."/>
            <person name="Xin B."/>
            <person name="Zou M."/>
            <person name="Gao Y."/>
            <person name="Qin F."/>
            <person name="Hu Q."/>
            <person name="Xie B."/>
            <person name="Cheng X."/>
        </authorList>
    </citation>
    <scope>NUCLEOTIDE SEQUENCE [LARGE SCALE GENOMIC DNA]</scope>
    <source>
        <strain evidence="2 3">IJ1G</strain>
    </source>
</reference>
<accession>A0A545V1X5</accession>
<name>A0A545V1X5_9HYPO</name>
<keyword evidence="3" id="KW-1185">Reference proteome</keyword>
<evidence type="ECO:0000313" key="2">
    <source>
        <dbReference type="EMBL" id="TQV95725.1"/>
    </source>
</evidence>
<proteinExistence type="predicted"/>
<dbReference type="EMBL" id="SPUK01000007">
    <property type="protein sequence ID" value="TQV95725.1"/>
    <property type="molecule type" value="Genomic_DNA"/>
</dbReference>
<organism evidence="2 3">
    <name type="scientific">Cordyceps javanica</name>
    <dbReference type="NCBI Taxonomy" id="43265"/>
    <lineage>
        <taxon>Eukaryota</taxon>
        <taxon>Fungi</taxon>
        <taxon>Dikarya</taxon>
        <taxon>Ascomycota</taxon>
        <taxon>Pezizomycotina</taxon>
        <taxon>Sordariomycetes</taxon>
        <taxon>Hypocreomycetidae</taxon>
        <taxon>Hypocreales</taxon>
        <taxon>Cordycipitaceae</taxon>
        <taxon>Cordyceps</taxon>
    </lineage>
</organism>
<evidence type="ECO:0000256" key="1">
    <source>
        <dbReference type="SAM" id="MobiDB-lite"/>
    </source>
</evidence>
<dbReference type="AlphaFoldDB" id="A0A545V1X5"/>
<protein>
    <submittedName>
        <fullName evidence="2">Uncharacterized protein</fullName>
    </submittedName>
</protein>
<dbReference type="Proteomes" id="UP000315783">
    <property type="component" value="Unassembled WGS sequence"/>
</dbReference>
<gene>
    <name evidence="2" type="ORF">IF1G_05554</name>
</gene>
<feature type="region of interest" description="Disordered" evidence="1">
    <location>
        <begin position="1"/>
        <end position="47"/>
    </location>
</feature>